<dbReference type="Proteomes" id="UP000287756">
    <property type="component" value="Chromosome"/>
</dbReference>
<organism evidence="3 4">
    <name type="scientific">Halobacillus litoralis</name>
    <dbReference type="NCBI Taxonomy" id="45668"/>
    <lineage>
        <taxon>Bacteria</taxon>
        <taxon>Bacillati</taxon>
        <taxon>Bacillota</taxon>
        <taxon>Bacilli</taxon>
        <taxon>Bacillales</taxon>
        <taxon>Bacillaceae</taxon>
        <taxon>Halobacillus</taxon>
    </lineage>
</organism>
<feature type="transmembrane region" description="Helical" evidence="1">
    <location>
        <begin position="343"/>
        <end position="364"/>
    </location>
</feature>
<evidence type="ECO:0000313" key="4">
    <source>
        <dbReference type="Proteomes" id="UP000287756"/>
    </source>
</evidence>
<feature type="transmembrane region" description="Helical" evidence="1">
    <location>
        <begin position="106"/>
        <end position="128"/>
    </location>
</feature>
<feature type="transmembrane region" description="Helical" evidence="1">
    <location>
        <begin position="148"/>
        <end position="167"/>
    </location>
</feature>
<protein>
    <recommendedName>
        <fullName evidence="2">DUF6449 domain-containing protein</fullName>
    </recommendedName>
</protein>
<dbReference type="KEGG" id="hli:HLI_10300"/>
<dbReference type="EMBL" id="CP026118">
    <property type="protein sequence ID" value="QAS52580.1"/>
    <property type="molecule type" value="Genomic_DNA"/>
</dbReference>
<gene>
    <name evidence="3" type="ORF">HLI_10300</name>
</gene>
<feature type="domain" description="DUF6449" evidence="2">
    <location>
        <begin position="437"/>
        <end position="526"/>
    </location>
</feature>
<keyword evidence="1" id="KW-0472">Membrane</keyword>
<accession>A0A410MCZ8</accession>
<sequence>MRSKTSSFNKEIIKQDFRNVGWVGIVYFLGIFFLAPLQLFMDLSRMEPQLTNSNRGSFGGIFGFDMQIIFLFLLPVLMAIFIFRYLHVRGASDFAHSFPLKRGNLFNHHIIAGLILLLVPLLLNYLILLISAITMDVSGYYSIIDLSYWLWLMSFITILIFMSSVFIGTLTGLSAVQGLLTYIFLLFPAGIYVLVAFHISSYINGFSGDVVLNRFLEKYSPLINVVEYPRGGELGQYIEAPVEPTTLIIYGIVAGVLYAASFVLYNKRPLEAASKAIAVTALQPFFKYGVTFCFALFWGMYFGSTQHSHDWMIAGYVIGGAFGYLIAVMLLEKTWRVFNWRHLKGWIVYGLGAGILIAILPLFWQNYEAYIPAQSEIKQVYVGNGYYQYESGEESGGEDLSFITSSEAIDAVRSLHGELIENSSSLDSNGASFFIAYQLDNGKEVLRRYQVDREKVTESLKKVYEMDEYKNIRYQTMNLDPAKIQKVMMHPRINHGQEQTVLDSEKISSFIEVLKADLYNLSYDQMVAPRGLDTNVAFMVEGHEANEGYPSISIYPSYTRTMDWLKSEGLYEDLMVHADDVEVAEVYPWQMGIQYRHNGAHFAYNQLKGEGVEPLTVTDSTKVEELLKGRDGQQEGEYIIALFFDENNPDNYQILSIDAGEAPDFIKEHFE</sequence>
<evidence type="ECO:0000259" key="2">
    <source>
        <dbReference type="Pfam" id="PF20047"/>
    </source>
</evidence>
<dbReference type="AlphaFoldDB" id="A0A410MCZ8"/>
<keyword evidence="1" id="KW-1133">Transmembrane helix</keyword>
<feature type="transmembrane region" description="Helical" evidence="1">
    <location>
        <begin position="20"/>
        <end position="41"/>
    </location>
</feature>
<dbReference type="OrthoDB" id="1706490at2"/>
<feature type="transmembrane region" description="Helical" evidence="1">
    <location>
        <begin position="179"/>
        <end position="203"/>
    </location>
</feature>
<dbReference type="Pfam" id="PF20047">
    <property type="entry name" value="DUF6449"/>
    <property type="match status" value="1"/>
</dbReference>
<feature type="transmembrane region" description="Helical" evidence="1">
    <location>
        <begin position="313"/>
        <end position="331"/>
    </location>
</feature>
<feature type="transmembrane region" description="Helical" evidence="1">
    <location>
        <begin position="61"/>
        <end position="86"/>
    </location>
</feature>
<feature type="transmembrane region" description="Helical" evidence="1">
    <location>
        <begin position="247"/>
        <end position="265"/>
    </location>
</feature>
<reference evidence="3 4" key="1">
    <citation type="submission" date="2018-01" db="EMBL/GenBank/DDBJ databases">
        <title>The whole genome sequencing and assembly of Halobacillus litoralis ERB031 strain.</title>
        <authorList>
            <person name="Lee S.-J."/>
            <person name="Park M.-K."/>
            <person name="Kim J.-Y."/>
            <person name="Lee Y.-J."/>
            <person name="Yi H."/>
            <person name="Bahn Y.-S."/>
            <person name="Kim J.F."/>
            <person name="Lee D.-W."/>
        </authorList>
    </citation>
    <scope>NUCLEOTIDE SEQUENCE [LARGE SCALE GENOMIC DNA]</scope>
    <source>
        <strain evidence="3 4">ERB 031</strain>
    </source>
</reference>
<proteinExistence type="predicted"/>
<evidence type="ECO:0000256" key="1">
    <source>
        <dbReference type="SAM" id="Phobius"/>
    </source>
</evidence>
<name>A0A410MCZ8_9BACI</name>
<keyword evidence="1" id="KW-0812">Transmembrane</keyword>
<dbReference type="RefSeq" id="WP_128524868.1">
    <property type="nucleotide sequence ID" value="NZ_CANLVY010000009.1"/>
</dbReference>
<dbReference type="InterPro" id="IPR045611">
    <property type="entry name" value="DUF6449"/>
</dbReference>
<evidence type="ECO:0000313" key="3">
    <source>
        <dbReference type="EMBL" id="QAS52580.1"/>
    </source>
</evidence>
<feature type="transmembrane region" description="Helical" evidence="1">
    <location>
        <begin position="277"/>
        <end position="301"/>
    </location>
</feature>